<comment type="caution">
    <text evidence="12">The sequence shown here is derived from an EMBL/GenBank/DDBJ whole genome shotgun (WGS) entry which is preliminary data.</text>
</comment>
<keyword evidence="4" id="KW-1003">Cell membrane</keyword>
<keyword evidence="3 11" id="KW-0813">Transport</keyword>
<feature type="transmembrane region" description="Helical" evidence="11">
    <location>
        <begin position="7"/>
        <end position="28"/>
    </location>
</feature>
<dbReference type="GO" id="GO:0035435">
    <property type="term" value="P:phosphate ion transmembrane transport"/>
    <property type="evidence" value="ECO:0007669"/>
    <property type="project" value="TreeGrafter"/>
</dbReference>
<reference evidence="12" key="1">
    <citation type="submission" date="2020-12" db="EMBL/GenBank/DDBJ databases">
        <title>Sedimentitalea sp. nov., isolated from sand in Incheon.</title>
        <authorList>
            <person name="Kim W."/>
        </authorList>
    </citation>
    <scope>NUCLEOTIDE SEQUENCE</scope>
    <source>
        <strain evidence="12">CAU 1593</strain>
    </source>
</reference>
<feature type="transmembrane region" description="Helical" evidence="11">
    <location>
        <begin position="158"/>
        <end position="177"/>
    </location>
</feature>
<comment type="similarity">
    <text evidence="2">Belongs to the inorganic phosphate transporter (PiT) (TC 2.A.20) family. Pit subfamily.</text>
</comment>
<dbReference type="PANTHER" id="PTHR11101">
    <property type="entry name" value="PHOSPHATE TRANSPORTER"/>
    <property type="match status" value="1"/>
</dbReference>
<evidence type="ECO:0000313" key="12">
    <source>
        <dbReference type="EMBL" id="MBJ6373448.1"/>
    </source>
</evidence>
<dbReference type="AlphaFoldDB" id="A0A8J7JCH6"/>
<protein>
    <recommendedName>
        <fullName evidence="11">Phosphate transporter</fullName>
    </recommendedName>
</protein>
<dbReference type="PANTHER" id="PTHR11101:SF65">
    <property type="entry name" value="LOW-AFFINITY INORGANIC PHOSPHATE TRANSPORTER PITA-RELATED"/>
    <property type="match status" value="1"/>
</dbReference>
<evidence type="ECO:0000256" key="7">
    <source>
        <dbReference type="ARBA" id="ARBA00022847"/>
    </source>
</evidence>
<keyword evidence="8 11" id="KW-1133">Transmembrane helix</keyword>
<dbReference type="InterPro" id="IPR001204">
    <property type="entry name" value="Phos_transporter"/>
</dbReference>
<feature type="transmembrane region" description="Helical" evidence="11">
    <location>
        <begin position="57"/>
        <end position="84"/>
    </location>
</feature>
<sequence>MTATEEILSNLPNVATVTLLVVFALIVLQEAVNGFHDTANAVATVIYSNAMRPAQAVWLSAFLNFLGVLLGGTAVAFGLVFLLPKEMVAGINTPNEAALMLALVLSAIAWNLTTWWFGIPNSTTHTYIGSVIGVSMAHAALTGTSMIEAMNWPQSEKILVTLLISPIFGFALAWLLYKGVKRWSRDTRMFEPHQTGVVPPGTIRAPLIGGLIGVSFLHGSNDGQKSIGLMLMTLMGLAPGLYAVDPVKDQASYRLTLEVIEEIEDSVAAHANDPRLPNAAVFLREIEHLKDVAHRDWQERPISAEEKIRFRKEILDVHEALGRVIDSSRKLDVFDGEERRKLRHAHRETTRLIEDVPFWLIVVSAVALGTGTMIGYRRITRTLGEKMGDKPMSPAQGLSTQMAAIAAIAAADGGGVPVSTTHVLTAGVAGSVQSAGDRIQWVMIRRILITWVTTLPGTVLLSFVLGLVSHGIFA</sequence>
<evidence type="ECO:0000256" key="6">
    <source>
        <dbReference type="ARBA" id="ARBA00022692"/>
    </source>
</evidence>
<keyword evidence="7" id="KW-0769">Symport</keyword>
<evidence type="ECO:0000256" key="5">
    <source>
        <dbReference type="ARBA" id="ARBA00022592"/>
    </source>
</evidence>
<feature type="transmembrane region" description="Helical" evidence="11">
    <location>
        <begin position="226"/>
        <end position="244"/>
    </location>
</feature>
<evidence type="ECO:0000256" key="9">
    <source>
        <dbReference type="ARBA" id="ARBA00023136"/>
    </source>
</evidence>
<name>A0A8J7JCH6_9RHOB</name>
<evidence type="ECO:0000256" key="10">
    <source>
        <dbReference type="ARBA" id="ARBA00047348"/>
    </source>
</evidence>
<evidence type="ECO:0000256" key="3">
    <source>
        <dbReference type="ARBA" id="ARBA00022448"/>
    </source>
</evidence>
<gene>
    <name evidence="12" type="ORF">JF290_18120</name>
</gene>
<feature type="transmembrane region" description="Helical" evidence="11">
    <location>
        <begin position="125"/>
        <end position="146"/>
    </location>
</feature>
<keyword evidence="9 11" id="KW-0472">Membrane</keyword>
<evidence type="ECO:0000256" key="2">
    <source>
        <dbReference type="ARBA" id="ARBA00005342"/>
    </source>
</evidence>
<accession>A0A8J7JCH6</accession>
<dbReference type="GO" id="GO:0015293">
    <property type="term" value="F:symporter activity"/>
    <property type="evidence" value="ECO:0007669"/>
    <property type="project" value="UniProtKB-KW"/>
</dbReference>
<keyword evidence="6 11" id="KW-0812">Transmembrane</keyword>
<proteinExistence type="inferred from homology"/>
<comment type="subcellular location">
    <subcellularLocation>
        <location evidence="1">Cell membrane</location>
        <topology evidence="1">Multi-pass membrane protein</topology>
    </subcellularLocation>
    <subcellularLocation>
        <location evidence="11">Membrane</location>
        <topology evidence="11">Multi-pass membrane protein</topology>
    </subcellularLocation>
</comment>
<evidence type="ECO:0000256" key="1">
    <source>
        <dbReference type="ARBA" id="ARBA00004651"/>
    </source>
</evidence>
<dbReference type="EMBL" id="JAELVR010000013">
    <property type="protein sequence ID" value="MBJ6373448.1"/>
    <property type="molecule type" value="Genomic_DNA"/>
</dbReference>
<feature type="transmembrane region" description="Helical" evidence="11">
    <location>
        <begin position="448"/>
        <end position="473"/>
    </location>
</feature>
<evidence type="ECO:0000256" key="4">
    <source>
        <dbReference type="ARBA" id="ARBA00022475"/>
    </source>
</evidence>
<feature type="transmembrane region" description="Helical" evidence="11">
    <location>
        <begin position="197"/>
        <end position="219"/>
    </location>
</feature>
<dbReference type="Pfam" id="PF01384">
    <property type="entry name" value="PHO4"/>
    <property type="match status" value="1"/>
</dbReference>
<keyword evidence="13" id="KW-1185">Reference proteome</keyword>
<evidence type="ECO:0000256" key="8">
    <source>
        <dbReference type="ARBA" id="ARBA00022989"/>
    </source>
</evidence>
<dbReference type="GO" id="GO:0005886">
    <property type="term" value="C:plasma membrane"/>
    <property type="evidence" value="ECO:0007669"/>
    <property type="project" value="UniProtKB-SubCell"/>
</dbReference>
<dbReference type="Proteomes" id="UP000619079">
    <property type="component" value="Unassembled WGS sequence"/>
</dbReference>
<feature type="transmembrane region" description="Helical" evidence="11">
    <location>
        <begin position="356"/>
        <end position="376"/>
    </location>
</feature>
<evidence type="ECO:0000256" key="11">
    <source>
        <dbReference type="RuleBase" id="RU363058"/>
    </source>
</evidence>
<feature type="transmembrane region" description="Helical" evidence="11">
    <location>
        <begin position="96"/>
        <end position="119"/>
    </location>
</feature>
<keyword evidence="5 11" id="KW-0592">Phosphate transport</keyword>
<evidence type="ECO:0000313" key="13">
    <source>
        <dbReference type="Proteomes" id="UP000619079"/>
    </source>
</evidence>
<comment type="catalytic activity">
    <reaction evidence="10">
        <text>phosphate(in) + H(+)(in) = phosphate(out) + H(+)(out)</text>
        <dbReference type="Rhea" id="RHEA:29939"/>
        <dbReference type="ChEBI" id="CHEBI:15378"/>
        <dbReference type="ChEBI" id="CHEBI:43474"/>
    </reaction>
</comment>
<organism evidence="12 13">
    <name type="scientific">Sedimentitalea arenosa</name>
    <dbReference type="NCBI Taxonomy" id="2798803"/>
    <lineage>
        <taxon>Bacteria</taxon>
        <taxon>Pseudomonadati</taxon>
        <taxon>Pseudomonadota</taxon>
        <taxon>Alphaproteobacteria</taxon>
        <taxon>Rhodobacterales</taxon>
        <taxon>Paracoccaceae</taxon>
        <taxon>Sedimentitalea</taxon>
    </lineage>
</organism>
<dbReference type="RefSeq" id="WP_199026319.1">
    <property type="nucleotide sequence ID" value="NZ_JAELVR010000013.1"/>
</dbReference>
<dbReference type="GO" id="GO:0005315">
    <property type="term" value="F:phosphate transmembrane transporter activity"/>
    <property type="evidence" value="ECO:0007669"/>
    <property type="project" value="InterPro"/>
</dbReference>